<dbReference type="Pfam" id="PF06240">
    <property type="entry name" value="COXG"/>
    <property type="match status" value="1"/>
</dbReference>
<dbReference type="SUPFAM" id="SSF47741">
    <property type="entry name" value="CO dehydrogenase ISP C-domain like"/>
    <property type="match status" value="1"/>
</dbReference>
<evidence type="ECO:0000256" key="5">
    <source>
        <dbReference type="ARBA" id="ARBA00023014"/>
    </source>
</evidence>
<dbReference type="Pfam" id="PF01799">
    <property type="entry name" value="Fer2_2"/>
    <property type="match status" value="1"/>
</dbReference>
<keyword evidence="9" id="KW-1185">Reference proteome</keyword>
<dbReference type="InterPro" id="IPR036884">
    <property type="entry name" value="2Fe-2S-bd_dom_sf"/>
</dbReference>
<comment type="caution">
    <text evidence="8">The sequence shown here is derived from an EMBL/GenBank/DDBJ whole genome shotgun (WGS) entry which is preliminary data.</text>
</comment>
<dbReference type="InterPro" id="IPR012675">
    <property type="entry name" value="Beta-grasp_dom_sf"/>
</dbReference>
<evidence type="ECO:0000256" key="6">
    <source>
        <dbReference type="SAM" id="MobiDB-lite"/>
    </source>
</evidence>
<keyword evidence="5" id="KW-0411">Iron-sulfur</keyword>
<keyword evidence="1" id="KW-0001">2Fe-2S</keyword>
<dbReference type="SUPFAM" id="SSF55961">
    <property type="entry name" value="Bet v1-like"/>
    <property type="match status" value="1"/>
</dbReference>
<reference evidence="8 9" key="1">
    <citation type="submission" date="2012-09" db="EMBL/GenBank/DDBJ databases">
        <title>Genome Sequence of alkane-degrading Bacterium Alcanivorax sp. 521-1.</title>
        <authorList>
            <person name="Lai Q."/>
            <person name="Shao Z."/>
        </authorList>
    </citation>
    <scope>NUCLEOTIDE SEQUENCE [LARGE SCALE GENOMIC DNA]</scope>
    <source>
        <strain evidence="8 9">521-1</strain>
    </source>
</reference>
<dbReference type="Gene3D" id="1.10.150.120">
    <property type="entry name" value="[2Fe-2S]-binding domain"/>
    <property type="match status" value="1"/>
</dbReference>
<dbReference type="PROSITE" id="PS51085">
    <property type="entry name" value="2FE2S_FER_2"/>
    <property type="match status" value="1"/>
</dbReference>
<dbReference type="InterPro" id="IPR006058">
    <property type="entry name" value="2Fe2S_fd_BS"/>
</dbReference>
<proteinExistence type="predicted"/>
<dbReference type="PROSITE" id="PS00197">
    <property type="entry name" value="2FE2S_FER_1"/>
    <property type="match status" value="1"/>
</dbReference>
<keyword evidence="4" id="KW-0408">Iron</keyword>
<evidence type="ECO:0000256" key="1">
    <source>
        <dbReference type="ARBA" id="ARBA00022714"/>
    </source>
</evidence>
<dbReference type="InterPro" id="IPR051452">
    <property type="entry name" value="Diverse_Oxidoreductases"/>
</dbReference>
<feature type="region of interest" description="Disordered" evidence="6">
    <location>
        <begin position="277"/>
        <end position="296"/>
    </location>
</feature>
<dbReference type="InterPro" id="IPR001041">
    <property type="entry name" value="2Fe-2S_ferredoxin-type"/>
</dbReference>
<dbReference type="EMBL" id="ARXX01000019">
    <property type="protein sequence ID" value="MBF5056226.1"/>
    <property type="molecule type" value="Genomic_DNA"/>
</dbReference>
<accession>A0ABS0ARY5</accession>
<dbReference type="InterPro" id="IPR010419">
    <property type="entry name" value="CO_DH_gsu"/>
</dbReference>
<dbReference type="InterPro" id="IPR023393">
    <property type="entry name" value="START-like_dom_sf"/>
</dbReference>
<name>A0ABS0ARY5_9GAMM</name>
<dbReference type="Gene3D" id="3.10.20.30">
    <property type="match status" value="1"/>
</dbReference>
<dbReference type="CDD" id="cd00207">
    <property type="entry name" value="fer2"/>
    <property type="match status" value="1"/>
</dbReference>
<organism evidence="8 9">
    <name type="scientific">Alloalcanivorax profundimaris</name>
    <dbReference type="NCBI Taxonomy" id="2735259"/>
    <lineage>
        <taxon>Bacteria</taxon>
        <taxon>Pseudomonadati</taxon>
        <taxon>Pseudomonadota</taxon>
        <taxon>Gammaproteobacteria</taxon>
        <taxon>Oceanospirillales</taxon>
        <taxon>Alcanivoracaceae</taxon>
        <taxon>Alloalcanivorax</taxon>
    </lineage>
</organism>
<dbReference type="Proteomes" id="UP000662703">
    <property type="component" value="Unassembled WGS sequence"/>
</dbReference>
<sequence>MTTKLSVSEVTLDVNGETVSGHVEARTSLADFLRDDLDLTGTHLGCEHGVCGACTVEMDGQPVRACITLARACEGRSVRTIEGGDDDPLMAALQDAFMAFHGLQCGFCTPGMLVACRDIILRHRTLTDEQIRIALGGNICRCTGYVGIVNAVRSVFERRHELLAGDQTLVAPPVQPDWGDAKLATFKRTAGQMEAVEAAPSDGAGGDDQTLREAITVNKPVDEVWAFLSDVERVVPCVPGARLLSVNGNELDVEMEISLGAIRARFRGTGRYHFDDDTRKGRMEGEGRDARSGSSAGGGLDFAVIGDESGKRCRIEFVASYSVTGPLSQFSRGGLVKSFVGALAGMFADNVQSVLSGGQVSQGGGSGLSVVRLTLNVIKSWFRSLFRRE</sequence>
<evidence type="ECO:0000313" key="8">
    <source>
        <dbReference type="EMBL" id="MBF5056226.1"/>
    </source>
</evidence>
<dbReference type="CDD" id="cd07823">
    <property type="entry name" value="SRPBCC_5"/>
    <property type="match status" value="1"/>
</dbReference>
<dbReference type="Pfam" id="PF00111">
    <property type="entry name" value="Fer2"/>
    <property type="match status" value="1"/>
</dbReference>
<gene>
    <name evidence="8" type="ORF">Y5W_01520</name>
</gene>
<protein>
    <submittedName>
        <fullName evidence="8">Iron-sulfur binding protein</fullName>
    </submittedName>
</protein>
<dbReference type="SUPFAM" id="SSF54292">
    <property type="entry name" value="2Fe-2S ferredoxin-like"/>
    <property type="match status" value="1"/>
</dbReference>
<keyword evidence="2" id="KW-0479">Metal-binding</keyword>
<evidence type="ECO:0000256" key="2">
    <source>
        <dbReference type="ARBA" id="ARBA00022723"/>
    </source>
</evidence>
<dbReference type="Gene3D" id="3.30.530.20">
    <property type="match status" value="1"/>
</dbReference>
<evidence type="ECO:0000256" key="3">
    <source>
        <dbReference type="ARBA" id="ARBA00023002"/>
    </source>
</evidence>
<evidence type="ECO:0000259" key="7">
    <source>
        <dbReference type="PROSITE" id="PS51085"/>
    </source>
</evidence>
<keyword evidence="3" id="KW-0560">Oxidoreductase</keyword>
<dbReference type="RefSeq" id="WP_194864766.1">
    <property type="nucleotide sequence ID" value="NZ_ARXX01000019.1"/>
</dbReference>
<feature type="domain" description="2Fe-2S ferredoxin-type" evidence="7">
    <location>
        <begin position="8"/>
        <end position="84"/>
    </location>
</feature>
<evidence type="ECO:0000256" key="4">
    <source>
        <dbReference type="ARBA" id="ARBA00023004"/>
    </source>
</evidence>
<dbReference type="PANTHER" id="PTHR44379:SF8">
    <property type="entry name" value="XANTHINE DEHYDROGENASE IRON-SULFUR-BINDING SUBUNIT XDHC-RELATED"/>
    <property type="match status" value="1"/>
</dbReference>
<dbReference type="PANTHER" id="PTHR44379">
    <property type="entry name" value="OXIDOREDUCTASE WITH IRON-SULFUR SUBUNIT"/>
    <property type="match status" value="1"/>
</dbReference>
<feature type="compositionally biased region" description="Basic and acidic residues" evidence="6">
    <location>
        <begin position="277"/>
        <end position="291"/>
    </location>
</feature>
<dbReference type="InterPro" id="IPR036010">
    <property type="entry name" value="2Fe-2S_ferredoxin-like_sf"/>
</dbReference>
<evidence type="ECO:0000313" key="9">
    <source>
        <dbReference type="Proteomes" id="UP000662703"/>
    </source>
</evidence>
<dbReference type="InterPro" id="IPR002888">
    <property type="entry name" value="2Fe-2S-bd"/>
</dbReference>